<protein>
    <recommendedName>
        <fullName evidence="1">3-keto-alpha-glucoside-1,2-lyase/3-keto-2-hydroxy-glucal hydratase domain-containing protein</fullName>
    </recommendedName>
</protein>
<feature type="non-terminal residue" evidence="2">
    <location>
        <position position="63"/>
    </location>
</feature>
<reference evidence="2" key="1">
    <citation type="submission" date="2018-05" db="EMBL/GenBank/DDBJ databases">
        <authorList>
            <person name="Lanie J.A."/>
            <person name="Ng W.-L."/>
            <person name="Kazmierczak K.M."/>
            <person name="Andrzejewski T.M."/>
            <person name="Davidsen T.M."/>
            <person name="Wayne K.J."/>
            <person name="Tettelin H."/>
            <person name="Glass J.I."/>
            <person name="Rusch D."/>
            <person name="Podicherti R."/>
            <person name="Tsui H.-C.T."/>
            <person name="Winkler M.E."/>
        </authorList>
    </citation>
    <scope>NUCLEOTIDE SEQUENCE</scope>
</reference>
<dbReference type="Pfam" id="PF06439">
    <property type="entry name" value="3keto-disac_hyd"/>
    <property type="match status" value="1"/>
</dbReference>
<feature type="non-terminal residue" evidence="2">
    <location>
        <position position="1"/>
    </location>
</feature>
<dbReference type="AlphaFoldDB" id="A0A382JDD9"/>
<feature type="domain" description="3-keto-alpha-glucoside-1,2-lyase/3-keto-2-hydroxy-glucal hydratase" evidence="1">
    <location>
        <begin position="9"/>
        <end position="63"/>
    </location>
</feature>
<evidence type="ECO:0000313" key="2">
    <source>
        <dbReference type="EMBL" id="SVC09906.1"/>
    </source>
</evidence>
<evidence type="ECO:0000259" key="1">
    <source>
        <dbReference type="Pfam" id="PF06439"/>
    </source>
</evidence>
<sequence length="63" mass="6919">VSVAAAEDGFRPLFNGNDLGGWVPVNTAPSTWSVRDGMIICSGKPTGELRTERMYQNFIMEVE</sequence>
<dbReference type="GO" id="GO:0016787">
    <property type="term" value="F:hydrolase activity"/>
    <property type="evidence" value="ECO:0007669"/>
    <property type="project" value="InterPro"/>
</dbReference>
<proteinExistence type="predicted"/>
<organism evidence="2">
    <name type="scientific">marine metagenome</name>
    <dbReference type="NCBI Taxonomy" id="408172"/>
    <lineage>
        <taxon>unclassified sequences</taxon>
        <taxon>metagenomes</taxon>
        <taxon>ecological metagenomes</taxon>
    </lineage>
</organism>
<dbReference type="EMBL" id="UINC01073480">
    <property type="protein sequence ID" value="SVC09906.1"/>
    <property type="molecule type" value="Genomic_DNA"/>
</dbReference>
<gene>
    <name evidence="2" type="ORF">METZ01_LOCUS262760</name>
</gene>
<accession>A0A382JDD9</accession>
<dbReference type="InterPro" id="IPR010496">
    <property type="entry name" value="AL/BT2_dom"/>
</dbReference>
<name>A0A382JDD9_9ZZZZ</name>
<dbReference type="Gene3D" id="2.60.120.560">
    <property type="entry name" value="Exo-inulinase, domain 1"/>
    <property type="match status" value="1"/>
</dbReference>